<evidence type="ECO:0000256" key="18">
    <source>
        <dbReference type="RuleBase" id="RU004519"/>
    </source>
</evidence>
<evidence type="ECO:0000256" key="9">
    <source>
        <dbReference type="ARBA" id="ARBA00022898"/>
    </source>
</evidence>
<comment type="pathway">
    <text evidence="2 18">Amino-acid biosynthesis; L-isoleucine biosynthesis; L-isoleucine from 2-oxobutanoate: step 4/4.</text>
</comment>
<dbReference type="InterPro" id="IPR043132">
    <property type="entry name" value="BCAT-like_C"/>
</dbReference>
<comment type="similarity">
    <text evidence="5 15">Belongs to the class-IV pyridoxal-phosphate-dependent aminotransferase family.</text>
</comment>
<dbReference type="CDD" id="cd01557">
    <property type="entry name" value="BCAT_beta_family"/>
    <property type="match status" value="1"/>
</dbReference>
<keyword evidence="20" id="KW-1185">Reference proteome</keyword>
<accession>A0A4P6YUN1</accession>
<evidence type="ECO:0000313" key="20">
    <source>
        <dbReference type="Proteomes" id="UP000292886"/>
    </source>
</evidence>
<evidence type="ECO:0000256" key="14">
    <source>
        <dbReference type="PIRSR" id="PIRSR006468-1"/>
    </source>
</evidence>
<dbReference type="UniPathway" id="UPA00048">
    <property type="reaction ID" value="UER00073"/>
</dbReference>
<dbReference type="RefSeq" id="WP_133363500.1">
    <property type="nucleotide sequence ID" value="NZ_CP037940.1"/>
</dbReference>
<dbReference type="Gene3D" id="3.30.470.10">
    <property type="match status" value="1"/>
</dbReference>
<evidence type="ECO:0000256" key="10">
    <source>
        <dbReference type="ARBA" id="ARBA00023304"/>
    </source>
</evidence>
<comment type="cofactor">
    <cofactor evidence="1 16">
        <name>pyridoxal 5'-phosphate</name>
        <dbReference type="ChEBI" id="CHEBI:597326"/>
    </cofactor>
</comment>
<evidence type="ECO:0000256" key="5">
    <source>
        <dbReference type="ARBA" id="ARBA00009320"/>
    </source>
</evidence>
<dbReference type="GO" id="GO:0052656">
    <property type="term" value="F:L-isoleucine-2-oxoglutarate transaminase activity"/>
    <property type="evidence" value="ECO:0007669"/>
    <property type="project" value="RHEA"/>
</dbReference>
<dbReference type="GO" id="GO:0052655">
    <property type="term" value="F:L-valine-2-oxoglutarate transaminase activity"/>
    <property type="evidence" value="ECO:0007669"/>
    <property type="project" value="RHEA"/>
</dbReference>
<comment type="catalytic activity">
    <reaction evidence="12 17">
        <text>L-isoleucine + 2-oxoglutarate = (S)-3-methyl-2-oxopentanoate + L-glutamate</text>
        <dbReference type="Rhea" id="RHEA:24801"/>
        <dbReference type="ChEBI" id="CHEBI:16810"/>
        <dbReference type="ChEBI" id="CHEBI:29985"/>
        <dbReference type="ChEBI" id="CHEBI:35146"/>
        <dbReference type="ChEBI" id="CHEBI:58045"/>
        <dbReference type="EC" id="2.6.1.42"/>
    </reaction>
</comment>
<dbReference type="EC" id="2.6.1.42" evidence="17"/>
<dbReference type="FunFam" id="3.30.470.10:FF:000004">
    <property type="entry name" value="Branched-chain-amino-acid aminotransferase"/>
    <property type="match status" value="1"/>
</dbReference>
<keyword evidence="7 17" id="KW-0028">Amino-acid biosynthesis</keyword>
<dbReference type="GO" id="GO:0052654">
    <property type="term" value="F:L-leucine-2-oxoglutarate transaminase activity"/>
    <property type="evidence" value="ECO:0007669"/>
    <property type="project" value="RHEA"/>
</dbReference>
<dbReference type="GO" id="GO:0009098">
    <property type="term" value="P:L-leucine biosynthetic process"/>
    <property type="evidence" value="ECO:0007669"/>
    <property type="project" value="UniProtKB-UniPathway"/>
</dbReference>
<reference evidence="20" key="1">
    <citation type="submission" date="2019-03" db="EMBL/GenBank/DDBJ databases">
        <title>Weissella sp. 26KH-42 Genome sequencing.</title>
        <authorList>
            <person name="Heo J."/>
            <person name="Kim S.-J."/>
            <person name="Kim J.-S."/>
            <person name="Hong S.-B."/>
            <person name="Kwon S.-W."/>
        </authorList>
    </citation>
    <scope>NUCLEOTIDE SEQUENCE [LARGE SCALE GENOMIC DNA]</scope>
    <source>
        <strain evidence="20">26KH-42</strain>
    </source>
</reference>
<comment type="catalytic activity">
    <reaction evidence="11 17">
        <text>L-valine + 2-oxoglutarate = 3-methyl-2-oxobutanoate + L-glutamate</text>
        <dbReference type="Rhea" id="RHEA:24813"/>
        <dbReference type="ChEBI" id="CHEBI:11851"/>
        <dbReference type="ChEBI" id="CHEBI:16810"/>
        <dbReference type="ChEBI" id="CHEBI:29985"/>
        <dbReference type="ChEBI" id="CHEBI:57762"/>
        <dbReference type="EC" id="2.6.1.42"/>
    </reaction>
</comment>
<evidence type="ECO:0000256" key="6">
    <source>
        <dbReference type="ARBA" id="ARBA00022576"/>
    </source>
</evidence>
<dbReference type="PIRSF" id="PIRSF006468">
    <property type="entry name" value="BCAT1"/>
    <property type="match status" value="1"/>
</dbReference>
<dbReference type="Pfam" id="PF01063">
    <property type="entry name" value="Aminotran_4"/>
    <property type="match status" value="1"/>
</dbReference>
<name>A0A4P6YUN1_9LACO</name>
<dbReference type="UniPathway" id="UPA00047">
    <property type="reaction ID" value="UER00058"/>
</dbReference>
<dbReference type="AlphaFoldDB" id="A0A4P6YUN1"/>
<dbReference type="GO" id="GO:0009099">
    <property type="term" value="P:L-valine biosynthetic process"/>
    <property type="evidence" value="ECO:0007669"/>
    <property type="project" value="UniProtKB-UniPathway"/>
</dbReference>
<evidence type="ECO:0000256" key="13">
    <source>
        <dbReference type="ARBA" id="ARBA00049229"/>
    </source>
</evidence>
<dbReference type="NCBIfam" id="TIGR01123">
    <property type="entry name" value="ilvE_II"/>
    <property type="match status" value="1"/>
</dbReference>
<evidence type="ECO:0000256" key="7">
    <source>
        <dbReference type="ARBA" id="ARBA00022605"/>
    </source>
</evidence>
<dbReference type="InterPro" id="IPR036038">
    <property type="entry name" value="Aminotransferase-like"/>
</dbReference>
<sequence length="345" mass="37734">MTEFANPSDFDWNNLNFSYHPLPYRFRAYYDNGTWHDMGLETDPYLPIHEGSTALHYGQQVFEGMKAYRRADGGINLFRPDQNAARMNRSNARLLMPEVPTEMFLEAAKAVVQANADFVPPYGTGATLYLRPFIIGVGPNVGVQPAASYIFTIFATPVGPYYKGGLTPTAYVTSDYDRAAHGGTGQAKVGGNYAASLMPGDQAHQAGYSDVVYLDPRLHENIEELGSANFFGITKDGQFLTPKSPSILPSITKYSLMAVAEELGLTARETTISIHDLDQFSEAGAMGTAAVISPVGSITHGDDKHVFFSETEVGPITQQLYNRLLAIQFGDEKGPENWIVDVPAK</sequence>
<evidence type="ECO:0000256" key="1">
    <source>
        <dbReference type="ARBA" id="ARBA00001933"/>
    </source>
</evidence>
<feature type="modified residue" description="N6-(pyridoxal phosphate)lysine" evidence="14">
    <location>
        <position position="188"/>
    </location>
</feature>
<evidence type="ECO:0000256" key="3">
    <source>
        <dbReference type="ARBA" id="ARBA00004931"/>
    </source>
</evidence>
<dbReference type="Proteomes" id="UP000292886">
    <property type="component" value="Chromosome"/>
</dbReference>
<dbReference type="KEGG" id="wei:EQG49_08060"/>
<comment type="pathway">
    <text evidence="4 18">Amino-acid biosynthesis; L-leucine biosynthesis; L-leucine from 3-methyl-2-oxobutanoate: step 4/4.</text>
</comment>
<comment type="pathway">
    <text evidence="3 18">Amino-acid biosynthesis; L-valine biosynthesis; L-valine from pyruvate: step 4/4.</text>
</comment>
<keyword evidence="8 17" id="KW-0808">Transferase</keyword>
<gene>
    <name evidence="19" type="ORF">EQG49_08060</name>
</gene>
<dbReference type="Gene3D" id="3.20.10.10">
    <property type="entry name" value="D-amino Acid Aminotransferase, subunit A, domain 2"/>
    <property type="match status" value="1"/>
</dbReference>
<dbReference type="SUPFAM" id="SSF56752">
    <property type="entry name" value="D-aminoacid aminotransferase-like PLP-dependent enzymes"/>
    <property type="match status" value="1"/>
</dbReference>
<keyword evidence="9 16" id="KW-0663">Pyridoxal phosphate</keyword>
<keyword evidence="6 17" id="KW-0032">Aminotransferase</keyword>
<dbReference type="OrthoDB" id="9804984at2"/>
<evidence type="ECO:0000256" key="15">
    <source>
        <dbReference type="RuleBase" id="RU004106"/>
    </source>
</evidence>
<dbReference type="InterPro" id="IPR001544">
    <property type="entry name" value="Aminotrans_IV"/>
</dbReference>
<dbReference type="EMBL" id="CP037940">
    <property type="protein sequence ID" value="QBO36423.1"/>
    <property type="molecule type" value="Genomic_DNA"/>
</dbReference>
<keyword evidence="10 17" id="KW-0100">Branched-chain amino acid biosynthesis</keyword>
<proteinExistence type="inferred from homology"/>
<dbReference type="InterPro" id="IPR018300">
    <property type="entry name" value="Aminotrans_IV_CS"/>
</dbReference>
<dbReference type="PROSITE" id="PS00770">
    <property type="entry name" value="AA_TRANSFER_CLASS_4"/>
    <property type="match status" value="1"/>
</dbReference>
<evidence type="ECO:0000313" key="19">
    <source>
        <dbReference type="EMBL" id="QBO36423.1"/>
    </source>
</evidence>
<evidence type="ECO:0000256" key="2">
    <source>
        <dbReference type="ARBA" id="ARBA00004824"/>
    </source>
</evidence>
<dbReference type="PANTHER" id="PTHR42825:SF2">
    <property type="entry name" value="BRANCHED-CHAIN-AMINO-ACID AMINOTRANSFERASE 3, CHLOROPLASTIC-RELATED"/>
    <property type="match status" value="1"/>
</dbReference>
<dbReference type="InterPro" id="IPR043131">
    <property type="entry name" value="BCAT-like_N"/>
</dbReference>
<dbReference type="PANTHER" id="PTHR42825">
    <property type="entry name" value="AMINO ACID AMINOTRANSFERASE"/>
    <property type="match status" value="1"/>
</dbReference>
<evidence type="ECO:0000256" key="11">
    <source>
        <dbReference type="ARBA" id="ARBA00048212"/>
    </source>
</evidence>
<protein>
    <recommendedName>
        <fullName evidence="17">Branched-chain-amino-acid aminotransferase</fullName>
        <ecNumber evidence="17">2.6.1.42</ecNumber>
    </recommendedName>
</protein>
<evidence type="ECO:0000256" key="16">
    <source>
        <dbReference type="RuleBase" id="RU004516"/>
    </source>
</evidence>
<evidence type="ECO:0000256" key="8">
    <source>
        <dbReference type="ARBA" id="ARBA00022679"/>
    </source>
</evidence>
<comment type="catalytic activity">
    <reaction evidence="13 17">
        <text>L-leucine + 2-oxoglutarate = 4-methyl-2-oxopentanoate + L-glutamate</text>
        <dbReference type="Rhea" id="RHEA:18321"/>
        <dbReference type="ChEBI" id="CHEBI:16810"/>
        <dbReference type="ChEBI" id="CHEBI:17865"/>
        <dbReference type="ChEBI" id="CHEBI:29985"/>
        <dbReference type="ChEBI" id="CHEBI:57427"/>
        <dbReference type="EC" id="2.6.1.42"/>
    </reaction>
</comment>
<evidence type="ECO:0000256" key="12">
    <source>
        <dbReference type="ARBA" id="ARBA00048798"/>
    </source>
</evidence>
<dbReference type="InterPro" id="IPR005786">
    <property type="entry name" value="B_amino_transII"/>
</dbReference>
<evidence type="ECO:0000256" key="4">
    <source>
        <dbReference type="ARBA" id="ARBA00005072"/>
    </source>
</evidence>
<dbReference type="UniPathway" id="UPA00049">
    <property type="reaction ID" value="UER00062"/>
</dbReference>
<dbReference type="InterPro" id="IPR033939">
    <property type="entry name" value="BCAT_family"/>
</dbReference>
<dbReference type="NCBIfam" id="NF009897">
    <property type="entry name" value="PRK13357.1"/>
    <property type="match status" value="1"/>
</dbReference>
<organism evidence="19 20">
    <name type="scientific">Periweissella cryptocerci</name>
    <dbReference type="NCBI Taxonomy" id="2506420"/>
    <lineage>
        <taxon>Bacteria</taxon>
        <taxon>Bacillati</taxon>
        <taxon>Bacillota</taxon>
        <taxon>Bacilli</taxon>
        <taxon>Lactobacillales</taxon>
        <taxon>Lactobacillaceae</taxon>
        <taxon>Periweissella</taxon>
    </lineage>
</organism>
<evidence type="ECO:0000256" key="17">
    <source>
        <dbReference type="RuleBase" id="RU004517"/>
    </source>
</evidence>
<dbReference type="FunFam" id="3.20.10.10:FF:000006">
    <property type="entry name" value="Branched-chain amino acid aminotransferase"/>
    <property type="match status" value="1"/>
</dbReference>
<dbReference type="GO" id="GO:0009097">
    <property type="term" value="P:isoleucine biosynthetic process"/>
    <property type="evidence" value="ECO:0007669"/>
    <property type="project" value="UniProtKB-UniPathway"/>
</dbReference>